<evidence type="ECO:0000313" key="3">
    <source>
        <dbReference type="Proteomes" id="UP000198282"/>
    </source>
</evidence>
<keyword evidence="1" id="KW-1133">Transmembrane helix</keyword>
<dbReference type="AlphaFoldDB" id="A0A239EQS5"/>
<gene>
    <name evidence="2" type="ORF">SAMN05216276_101017</name>
</gene>
<feature type="transmembrane region" description="Helical" evidence="1">
    <location>
        <begin position="7"/>
        <end position="27"/>
    </location>
</feature>
<sequence>MWRTRRFWLWATATILCLLPLTISWWIPQEWLYFNVLSSGEPPPCLGLEARDAVWGNPIVSAVAGWDSVVVPAAFAVWLPARERRAGWVAGALAVAYITVQVAIDAAFIAFDLLLSEGCGQTWGPLAAWSIGFGLYRLLAALLIMIAIRGGGPRSARARATRRVLVVTAVIAALVIAAVTDQRQDTRFTGRAVDAEECYDWTVVHRAYGDTAPKDRELAFLCMARDATGYVGRLIRLPDRELLTYGRALCGVAHLPSTDPMTRKLLDQAGADDWSHSLMSVLVFLCPDAVGRTWPELVLSEAEGVQREKDYQTKQTSYCTDPRARPRARRQATTALFVSEGGGYGITDAGVEAGEGVTAGLETAFDNGVVGAYDDSATIRTEVENSSVCLTVKAYTQAPPIATRGWDRIVETGIRSPSGELNLWSWDGSEPLPNLAAAGPGRYRIRVSVRNQEKADLDTSGRPVEEHLVEVFPGRSTRTVTRHRAER</sequence>
<feature type="transmembrane region" description="Helical" evidence="1">
    <location>
        <begin position="86"/>
        <end position="111"/>
    </location>
</feature>
<protein>
    <submittedName>
        <fullName evidence="2">Uncharacterized protein</fullName>
    </submittedName>
</protein>
<evidence type="ECO:0000313" key="2">
    <source>
        <dbReference type="EMBL" id="SNS46929.1"/>
    </source>
</evidence>
<dbReference type="OrthoDB" id="4485313at2"/>
<keyword evidence="1" id="KW-0812">Transmembrane</keyword>
<dbReference type="Proteomes" id="UP000198282">
    <property type="component" value="Unassembled WGS sequence"/>
</dbReference>
<dbReference type="RefSeq" id="WP_089207445.1">
    <property type="nucleotide sequence ID" value="NZ_FZOD01000010.1"/>
</dbReference>
<keyword evidence="1" id="KW-0472">Membrane</keyword>
<feature type="transmembrane region" description="Helical" evidence="1">
    <location>
        <begin position="59"/>
        <end position="79"/>
    </location>
</feature>
<name>A0A239EQS5_9ACTN</name>
<dbReference type="EMBL" id="FZOD01000010">
    <property type="protein sequence ID" value="SNS46929.1"/>
    <property type="molecule type" value="Genomic_DNA"/>
</dbReference>
<feature type="transmembrane region" description="Helical" evidence="1">
    <location>
        <begin position="160"/>
        <end position="179"/>
    </location>
</feature>
<accession>A0A239EQS5</accession>
<organism evidence="2 3">
    <name type="scientific">Streptosporangium subroseum</name>
    <dbReference type="NCBI Taxonomy" id="106412"/>
    <lineage>
        <taxon>Bacteria</taxon>
        <taxon>Bacillati</taxon>
        <taxon>Actinomycetota</taxon>
        <taxon>Actinomycetes</taxon>
        <taxon>Streptosporangiales</taxon>
        <taxon>Streptosporangiaceae</taxon>
        <taxon>Streptosporangium</taxon>
    </lineage>
</organism>
<keyword evidence="3" id="KW-1185">Reference proteome</keyword>
<feature type="transmembrane region" description="Helical" evidence="1">
    <location>
        <begin position="126"/>
        <end position="148"/>
    </location>
</feature>
<evidence type="ECO:0000256" key="1">
    <source>
        <dbReference type="SAM" id="Phobius"/>
    </source>
</evidence>
<proteinExistence type="predicted"/>
<reference evidence="2 3" key="1">
    <citation type="submission" date="2017-06" db="EMBL/GenBank/DDBJ databases">
        <authorList>
            <person name="Kim H.J."/>
            <person name="Triplett B.A."/>
        </authorList>
    </citation>
    <scope>NUCLEOTIDE SEQUENCE [LARGE SCALE GENOMIC DNA]</scope>
    <source>
        <strain evidence="2 3">CGMCC 4.2132</strain>
    </source>
</reference>